<dbReference type="InterPro" id="IPR027417">
    <property type="entry name" value="P-loop_NTPase"/>
</dbReference>
<keyword evidence="2" id="KW-0067">ATP-binding</keyword>
<dbReference type="AlphaFoldDB" id="A0A7S8MZW0"/>
<reference evidence="2 3" key="1">
    <citation type="submission" date="2020-11" db="EMBL/GenBank/DDBJ databases">
        <title>Amino acid is mineralized and recycled by bacteria in oceanic microbiome.</title>
        <authorList>
            <person name="Zheng L.Y."/>
        </authorList>
    </citation>
    <scope>NUCLEOTIDE SEQUENCE [LARGE SCALE GENOMIC DNA]</scope>
    <source>
        <strain evidence="2 3">A32-1</strain>
    </source>
</reference>
<dbReference type="GO" id="GO:0005524">
    <property type="term" value="F:ATP binding"/>
    <property type="evidence" value="ECO:0007669"/>
    <property type="project" value="UniProtKB-KW"/>
</dbReference>
<dbReference type="Proteomes" id="UP000594480">
    <property type="component" value="Chromosome"/>
</dbReference>
<dbReference type="SUPFAM" id="SSF52540">
    <property type="entry name" value="P-loop containing nucleoside triphosphate hydrolases"/>
    <property type="match status" value="1"/>
</dbReference>
<keyword evidence="2" id="KW-0547">Nucleotide-binding</keyword>
<protein>
    <submittedName>
        <fullName evidence="2">ATP-binding protein</fullName>
    </submittedName>
</protein>
<organism evidence="2 3">
    <name type="scientific">Microbacterium schleiferi</name>
    <dbReference type="NCBI Taxonomy" id="69362"/>
    <lineage>
        <taxon>Bacteria</taxon>
        <taxon>Bacillati</taxon>
        <taxon>Actinomycetota</taxon>
        <taxon>Actinomycetes</taxon>
        <taxon>Micrococcales</taxon>
        <taxon>Microbacteriaceae</taxon>
        <taxon>Microbacterium</taxon>
    </lineage>
</organism>
<evidence type="ECO:0000256" key="1">
    <source>
        <dbReference type="SAM" id="MobiDB-lite"/>
    </source>
</evidence>
<accession>A0A7S8MZW0</accession>
<feature type="compositionally biased region" description="Basic residues" evidence="1">
    <location>
        <begin position="83"/>
        <end position="97"/>
    </location>
</feature>
<evidence type="ECO:0000313" key="2">
    <source>
        <dbReference type="EMBL" id="QPE05650.1"/>
    </source>
</evidence>
<keyword evidence="3" id="KW-1185">Reference proteome</keyword>
<evidence type="ECO:0000313" key="3">
    <source>
        <dbReference type="Proteomes" id="UP000594480"/>
    </source>
</evidence>
<name>A0A7S8MZW0_9MICO</name>
<dbReference type="EMBL" id="CP064760">
    <property type="protein sequence ID" value="QPE05650.1"/>
    <property type="molecule type" value="Genomic_DNA"/>
</dbReference>
<dbReference type="KEGG" id="msf:IT882_06570"/>
<dbReference type="Gene3D" id="3.40.50.300">
    <property type="entry name" value="P-loop containing nucleotide triphosphate hydrolases"/>
    <property type="match status" value="1"/>
</dbReference>
<proteinExistence type="predicted"/>
<dbReference type="RefSeq" id="WP_195693665.1">
    <property type="nucleotide sequence ID" value="NZ_CP064760.1"/>
</dbReference>
<sequence>MSSVRPANGRSPTWPIVPRDDLLAEFLHGLVGSPSQGASLVGPAGVGKSVLARQLTEQLSPAETVTVIGLTALSGCRSVPGRQRSRRGSSRRIHVVQ</sequence>
<feature type="region of interest" description="Disordered" evidence="1">
    <location>
        <begin position="77"/>
        <end position="97"/>
    </location>
</feature>
<gene>
    <name evidence="2" type="ORF">IT882_06570</name>
</gene>